<keyword evidence="4" id="KW-1185">Reference proteome</keyword>
<accession>A0A448XRD2</accession>
<evidence type="ECO:0000256" key="1">
    <source>
        <dbReference type="SAM" id="Phobius"/>
    </source>
</evidence>
<reference evidence="3" key="1">
    <citation type="submission" date="2018-11" db="EMBL/GenBank/DDBJ databases">
        <authorList>
            <consortium name="Pathogen Informatics"/>
        </authorList>
    </citation>
    <scope>NUCLEOTIDE SEQUENCE</scope>
</reference>
<keyword evidence="1" id="KW-0812">Transmembrane</keyword>
<sequence>MRSGAGGIMERLDTTWILAKAGGCEKTESSPATLGLTNMAGVFIMVAAGIVAGVFLIFIEIAYKRRRGVKEKQLRLARAASSRWRTNIEVSRWDADLFRYTAGLDEQSGCNPTNWGRHDCIVCWSGGRRMRPRLGRQLAITVCGIRA</sequence>
<keyword evidence="1" id="KW-0472">Membrane</keyword>
<gene>
    <name evidence="3" type="ORF">PXEA_LOCUS36477</name>
</gene>
<name>A0A448XRD2_9PLAT</name>
<dbReference type="EMBL" id="CAAALY010278351">
    <property type="protein sequence ID" value="VEL43037.1"/>
    <property type="molecule type" value="Genomic_DNA"/>
</dbReference>
<dbReference type="Proteomes" id="UP000784294">
    <property type="component" value="Unassembled WGS sequence"/>
</dbReference>
<dbReference type="InterPro" id="IPR018882">
    <property type="entry name" value="CaM-bd_C0_NMDA_rcpt_NR1"/>
</dbReference>
<dbReference type="Pfam" id="PF10562">
    <property type="entry name" value="CaM_bdg_C0"/>
    <property type="match status" value="1"/>
</dbReference>
<dbReference type="OrthoDB" id="5984008at2759"/>
<protein>
    <recommendedName>
        <fullName evidence="2">Calmodulin-binding domain-containing protein</fullName>
    </recommendedName>
</protein>
<evidence type="ECO:0000313" key="3">
    <source>
        <dbReference type="EMBL" id="VEL43037.1"/>
    </source>
</evidence>
<organism evidence="3 4">
    <name type="scientific">Protopolystoma xenopodis</name>
    <dbReference type="NCBI Taxonomy" id="117903"/>
    <lineage>
        <taxon>Eukaryota</taxon>
        <taxon>Metazoa</taxon>
        <taxon>Spiralia</taxon>
        <taxon>Lophotrochozoa</taxon>
        <taxon>Platyhelminthes</taxon>
        <taxon>Monogenea</taxon>
        <taxon>Polyopisthocotylea</taxon>
        <taxon>Polystomatidea</taxon>
        <taxon>Polystomatidae</taxon>
        <taxon>Protopolystoma</taxon>
    </lineage>
</organism>
<dbReference type="AlphaFoldDB" id="A0A448XRD2"/>
<feature type="domain" description="Calmodulin-binding" evidence="2">
    <location>
        <begin position="61"/>
        <end position="89"/>
    </location>
</feature>
<keyword evidence="1" id="KW-1133">Transmembrane helix</keyword>
<evidence type="ECO:0000313" key="4">
    <source>
        <dbReference type="Proteomes" id="UP000784294"/>
    </source>
</evidence>
<comment type="caution">
    <text evidence="3">The sequence shown here is derived from an EMBL/GenBank/DDBJ whole genome shotgun (WGS) entry which is preliminary data.</text>
</comment>
<proteinExistence type="predicted"/>
<feature type="transmembrane region" description="Helical" evidence="1">
    <location>
        <begin position="39"/>
        <end position="63"/>
    </location>
</feature>
<evidence type="ECO:0000259" key="2">
    <source>
        <dbReference type="Pfam" id="PF10562"/>
    </source>
</evidence>